<feature type="region of interest" description="Disordered" evidence="1">
    <location>
        <begin position="202"/>
        <end position="306"/>
    </location>
</feature>
<reference evidence="3 4" key="2">
    <citation type="submission" date="2016-08" db="EMBL/GenBank/DDBJ databases">
        <title>Pervasive Adenine N6-methylation of Active Genes in Fungi.</title>
        <authorList>
            <consortium name="DOE Joint Genome Institute"/>
            <person name="Mondo S.J."/>
            <person name="Dannebaum R.O."/>
            <person name="Kuo R.C."/>
            <person name="Labutti K."/>
            <person name="Haridas S."/>
            <person name="Kuo A."/>
            <person name="Salamov A."/>
            <person name="Ahrendt S.R."/>
            <person name="Lipzen A."/>
            <person name="Sullivan W."/>
            <person name="Andreopoulos W.B."/>
            <person name="Clum A."/>
            <person name="Lindquist E."/>
            <person name="Daum C."/>
            <person name="Ramamoorthy G.K."/>
            <person name="Gryganskyi A."/>
            <person name="Culley D."/>
            <person name="Magnuson J.K."/>
            <person name="James T.Y."/>
            <person name="O'Malley M.A."/>
            <person name="Stajich J.E."/>
            <person name="Spatafora J.W."/>
            <person name="Visel A."/>
            <person name="Grigoriev I.V."/>
        </authorList>
    </citation>
    <scope>NUCLEOTIDE SEQUENCE [LARGE SCALE GENOMIC DNA]</scope>
    <source>
        <strain evidence="4">finn</strain>
    </source>
</reference>
<keyword evidence="2" id="KW-0472">Membrane</keyword>
<evidence type="ECO:0000256" key="2">
    <source>
        <dbReference type="SAM" id="Phobius"/>
    </source>
</evidence>
<evidence type="ECO:0000313" key="3">
    <source>
        <dbReference type="EMBL" id="ORX42489.1"/>
    </source>
</evidence>
<protein>
    <submittedName>
        <fullName evidence="3">Uncharacterized protein</fullName>
    </submittedName>
</protein>
<proteinExistence type="predicted"/>
<dbReference type="Proteomes" id="UP000193719">
    <property type="component" value="Unassembled WGS sequence"/>
</dbReference>
<sequence length="306" mass="34409">MNPPPDKTMDYTCRNNQQIMYLNTNPYISNANLIPNQNQKCKMKYIPTPKKNHKIGIIGLSVLSFISIILFAGLICLMIFTLKDSVVGLVLVGLASFALLAIFIYSITFLILLIIKYRDYKRNNIVECQLDNNSSEDTLKNSIAYSQQAYNQLNDVNIYDDPSIIKTMNTSIQTYSVPVQMTQIVIPSNDCIFPPLQYHSKRPNSFNTSNRNDPPSPAMYPPPGFFPSQNYPSPFFSKPPPPPQHMVNHQCDSSSSSFKSNLQQTSSSSPPSTSPEANQTSKTNNKDKTNQENNNTKNSSNENENK</sequence>
<accession>A0A1Y1UXP2</accession>
<dbReference type="EMBL" id="MCFH01000064">
    <property type="protein sequence ID" value="ORX42489.1"/>
    <property type="molecule type" value="Genomic_DNA"/>
</dbReference>
<feature type="compositionally biased region" description="Pro residues" evidence="1">
    <location>
        <begin position="214"/>
        <end position="225"/>
    </location>
</feature>
<feature type="compositionally biased region" description="Polar residues" evidence="1">
    <location>
        <begin position="203"/>
        <end position="213"/>
    </location>
</feature>
<gene>
    <name evidence="3" type="ORF">BCR36DRAFT_158441</name>
</gene>
<organism evidence="3 4">
    <name type="scientific">Piromyces finnis</name>
    <dbReference type="NCBI Taxonomy" id="1754191"/>
    <lineage>
        <taxon>Eukaryota</taxon>
        <taxon>Fungi</taxon>
        <taxon>Fungi incertae sedis</taxon>
        <taxon>Chytridiomycota</taxon>
        <taxon>Chytridiomycota incertae sedis</taxon>
        <taxon>Neocallimastigomycetes</taxon>
        <taxon>Neocallimastigales</taxon>
        <taxon>Neocallimastigaceae</taxon>
        <taxon>Piromyces</taxon>
    </lineage>
</organism>
<feature type="compositionally biased region" description="Low complexity" evidence="1">
    <location>
        <begin position="253"/>
        <end position="271"/>
    </location>
</feature>
<comment type="caution">
    <text evidence="3">The sequence shown here is derived from an EMBL/GenBank/DDBJ whole genome shotgun (WGS) entry which is preliminary data.</text>
</comment>
<keyword evidence="2" id="KW-1133">Transmembrane helix</keyword>
<dbReference type="AlphaFoldDB" id="A0A1Y1UXP2"/>
<reference evidence="3 4" key="1">
    <citation type="submission" date="2016-08" db="EMBL/GenBank/DDBJ databases">
        <title>Genomes of anaerobic fungi encode conserved fungal cellulosomes for biomass hydrolysis.</title>
        <authorList>
            <consortium name="DOE Joint Genome Institute"/>
            <person name="Haitjema C.H."/>
            <person name="Gilmore S.P."/>
            <person name="Henske J.K."/>
            <person name="Solomon K.V."/>
            <person name="De Groot R."/>
            <person name="Kuo A."/>
            <person name="Mondo S.J."/>
            <person name="Salamov A.A."/>
            <person name="Labutti K."/>
            <person name="Zhao Z."/>
            <person name="Chiniquy J."/>
            <person name="Barry K."/>
            <person name="Brewer H.M."/>
            <person name="Purvine S.O."/>
            <person name="Wright A.T."/>
            <person name="Boxma B."/>
            <person name="Van Alen T."/>
            <person name="Hackstein J.H."/>
            <person name="Baker S.E."/>
            <person name="Grigoriev I.V."/>
            <person name="O'Malley M.A."/>
        </authorList>
    </citation>
    <scope>NUCLEOTIDE SEQUENCE [LARGE SCALE GENOMIC DNA]</scope>
    <source>
        <strain evidence="4">finn</strain>
    </source>
</reference>
<feature type="compositionally biased region" description="Low complexity" evidence="1">
    <location>
        <begin position="291"/>
        <end position="306"/>
    </location>
</feature>
<feature type="transmembrane region" description="Helical" evidence="2">
    <location>
        <begin position="55"/>
        <end position="80"/>
    </location>
</feature>
<evidence type="ECO:0000256" key="1">
    <source>
        <dbReference type="SAM" id="MobiDB-lite"/>
    </source>
</evidence>
<keyword evidence="2" id="KW-0812">Transmembrane</keyword>
<feature type="transmembrane region" description="Helical" evidence="2">
    <location>
        <begin position="86"/>
        <end position="115"/>
    </location>
</feature>
<keyword evidence="4" id="KW-1185">Reference proteome</keyword>
<evidence type="ECO:0000313" key="4">
    <source>
        <dbReference type="Proteomes" id="UP000193719"/>
    </source>
</evidence>
<name>A0A1Y1UXP2_9FUNG</name>